<evidence type="ECO:0008006" key="4">
    <source>
        <dbReference type="Google" id="ProtNLM"/>
    </source>
</evidence>
<dbReference type="InterPro" id="IPR006944">
    <property type="entry name" value="Phage/GTA_portal"/>
</dbReference>
<reference evidence="2" key="2">
    <citation type="submission" date="2020-09" db="EMBL/GenBank/DDBJ databases">
        <authorList>
            <person name="Sun Q."/>
            <person name="Zhou Y."/>
        </authorList>
    </citation>
    <scope>NUCLEOTIDE SEQUENCE</scope>
    <source>
        <strain evidence="2">CGMCC 4.5737</strain>
    </source>
</reference>
<dbReference type="NCBIfam" id="TIGR01537">
    <property type="entry name" value="portal_HK97"/>
    <property type="match status" value="1"/>
</dbReference>
<feature type="compositionally biased region" description="Polar residues" evidence="1">
    <location>
        <begin position="414"/>
        <end position="424"/>
    </location>
</feature>
<dbReference type="AlphaFoldDB" id="A0A8J3FWZ8"/>
<reference evidence="2" key="1">
    <citation type="journal article" date="2014" name="Int. J. Syst. Evol. Microbiol.">
        <title>Complete genome sequence of Corynebacterium casei LMG S-19264T (=DSM 44701T), isolated from a smear-ripened cheese.</title>
        <authorList>
            <consortium name="US DOE Joint Genome Institute (JGI-PGF)"/>
            <person name="Walter F."/>
            <person name="Albersmeier A."/>
            <person name="Kalinowski J."/>
            <person name="Ruckert C."/>
        </authorList>
    </citation>
    <scope>NUCLEOTIDE SEQUENCE</scope>
    <source>
        <strain evidence="2">CGMCC 4.5737</strain>
    </source>
</reference>
<dbReference type="Pfam" id="PF04860">
    <property type="entry name" value="Phage_portal"/>
    <property type="match status" value="1"/>
</dbReference>
<name>A0A8J3FWZ8_9PSEU</name>
<evidence type="ECO:0000313" key="2">
    <source>
        <dbReference type="EMBL" id="GGM64139.1"/>
    </source>
</evidence>
<keyword evidence="3" id="KW-1185">Reference proteome</keyword>
<protein>
    <recommendedName>
        <fullName evidence="4">Phage portal protein</fullName>
    </recommendedName>
</protein>
<dbReference type="RefSeq" id="WP_189059595.1">
    <property type="nucleotide sequence ID" value="NZ_BMMK01000018.1"/>
</dbReference>
<dbReference type="Proteomes" id="UP000637578">
    <property type="component" value="Unassembled WGS sequence"/>
</dbReference>
<evidence type="ECO:0000256" key="1">
    <source>
        <dbReference type="SAM" id="MobiDB-lite"/>
    </source>
</evidence>
<dbReference type="EMBL" id="BMMK01000018">
    <property type="protein sequence ID" value="GGM64139.1"/>
    <property type="molecule type" value="Genomic_DNA"/>
</dbReference>
<comment type="caution">
    <text evidence="2">The sequence shown here is derived from an EMBL/GenBank/DDBJ whole genome shotgun (WGS) entry which is preliminary data.</text>
</comment>
<sequence length="458" mass="51425">MGLLERMRAVQDRRRSWPVGPAVVEPFEKAHGHDDELFSPENYGDYIVTSNEVFAAASLRAKLASSVPLRVYRGRDEDKRELPDSAAAKLLRFVNPFWTQARLARMDSLCMDVWGETVWAVEKFRGEPQEIWWLKPSRVKPVPNENNYLAGFLYESNVVGTDGTRQVISFRPDEIVWQRYPNPLDEFSALSPIAAARLAADTASAMMKANRNLHSQGLQIAGMVVPPANVQFTSEQARELEERLQKRFAGADKAHRWAVMRYEAQFKPVNITPKDAEFINGLGLTLRQVANAFGVPAPLLNDLEHATLANLREFQKALWEHSLVPDLTLRAQELEEQFLPMFGRRGRSTPDHVAFDFSRIAALQESQSEAWDRERQAIEVGALTVNEWRKKHGMPPVDWGDVWWAPVNKAAVTSAGSQPQGDTSPTALPTGGPPPPTNGDDEARALLSALDLPFWSLR</sequence>
<accession>A0A8J3FWZ8</accession>
<organism evidence="2 3">
    <name type="scientific">Longimycelium tulufanense</name>
    <dbReference type="NCBI Taxonomy" id="907463"/>
    <lineage>
        <taxon>Bacteria</taxon>
        <taxon>Bacillati</taxon>
        <taxon>Actinomycetota</taxon>
        <taxon>Actinomycetes</taxon>
        <taxon>Pseudonocardiales</taxon>
        <taxon>Pseudonocardiaceae</taxon>
        <taxon>Longimycelium</taxon>
    </lineage>
</organism>
<dbReference type="InterPro" id="IPR006427">
    <property type="entry name" value="Portal_HK97"/>
</dbReference>
<gene>
    <name evidence="2" type="ORF">GCM10012275_38360</name>
</gene>
<proteinExistence type="predicted"/>
<feature type="region of interest" description="Disordered" evidence="1">
    <location>
        <begin position="412"/>
        <end position="442"/>
    </location>
</feature>
<evidence type="ECO:0000313" key="3">
    <source>
        <dbReference type="Proteomes" id="UP000637578"/>
    </source>
</evidence>